<keyword evidence="1" id="KW-0732">Signal</keyword>
<dbReference type="InterPro" id="IPR036034">
    <property type="entry name" value="PDZ_sf"/>
</dbReference>
<dbReference type="SUPFAM" id="SSF50156">
    <property type="entry name" value="PDZ domain-like"/>
    <property type="match status" value="2"/>
</dbReference>
<dbReference type="EMBL" id="CP049075">
    <property type="protein sequence ID" value="QLI04673.1"/>
    <property type="molecule type" value="Genomic_DNA"/>
</dbReference>
<evidence type="ECO:0000259" key="2">
    <source>
        <dbReference type="PROSITE" id="PS50106"/>
    </source>
</evidence>
<dbReference type="PROSITE" id="PS50106">
    <property type="entry name" value="PDZ"/>
    <property type="match status" value="1"/>
</dbReference>
<dbReference type="RefSeq" id="WP_179975354.1">
    <property type="nucleotide sequence ID" value="NZ_CP049075.1"/>
</dbReference>
<dbReference type="GO" id="GO:0008233">
    <property type="term" value="F:peptidase activity"/>
    <property type="evidence" value="ECO:0007669"/>
    <property type="project" value="UniProtKB-KW"/>
</dbReference>
<reference evidence="3 4" key="1">
    <citation type="submission" date="2020-02" db="EMBL/GenBank/DDBJ databases">
        <title>Complete genome sequence of the novel Campylobacter species Candidatus Campylobacter infans.</title>
        <authorList>
            <person name="Duim B."/>
            <person name="Zomer A."/>
            <person name="van der Graaf L."/>
            <person name="Wagenaar J."/>
        </authorList>
    </citation>
    <scope>NUCLEOTIDE SEQUENCE [LARGE SCALE GENOMIC DNA]</scope>
    <source>
        <strain evidence="3 4">19S00001</strain>
    </source>
</reference>
<protein>
    <submittedName>
        <fullName evidence="3">Putative protease (PDZ domain)</fullName>
    </submittedName>
</protein>
<dbReference type="InterPro" id="IPR001478">
    <property type="entry name" value="PDZ"/>
</dbReference>
<dbReference type="AlphaFoldDB" id="A0A7H9CEY9"/>
<organism evidence="3 4">
    <name type="scientific">Candidatus Campylobacter infans</name>
    <dbReference type="NCBI Taxonomy" id="2561898"/>
    <lineage>
        <taxon>Bacteria</taxon>
        <taxon>Pseudomonadati</taxon>
        <taxon>Campylobacterota</taxon>
        <taxon>Epsilonproteobacteria</taxon>
        <taxon>Campylobacterales</taxon>
        <taxon>Campylobacteraceae</taxon>
        <taxon>Campylobacter</taxon>
    </lineage>
</organism>
<keyword evidence="3" id="KW-0378">Hydrolase</keyword>
<dbReference type="InterPro" id="IPR041489">
    <property type="entry name" value="PDZ_6"/>
</dbReference>
<keyword evidence="4" id="KW-1185">Reference proteome</keyword>
<dbReference type="Gene3D" id="2.30.42.10">
    <property type="match status" value="2"/>
</dbReference>
<dbReference type="KEGG" id="cinf:CINF_0120"/>
<dbReference type="Pfam" id="PF13180">
    <property type="entry name" value="PDZ_2"/>
    <property type="match status" value="1"/>
</dbReference>
<sequence length="381" mass="43133">MKFKILSLFLAFNSLAFGAPRPSVEDLQLCYDKNKISQFDYHGHTAIALTGNLAAVLQEDNKSLEKIDYIKHDPYLGLYLIKMPTTLIAPFMMDEKDMKTDMWVNVLEDNATQTGHIKSLAGNLGEFDELSYSADKKGLLLCDCCLMVGIAKGGEKFIGNRYLRHFIKYNDVYYGDIGAVFDGVNGDLAVKSVYPFGLVSGKMQAGDKILSVNEIVPKDLRELNEMVLFAPKGSVLRFEILRADKKQLINIELPKAQDYEKSEHEAVKIAIEKALNNKIQSDKNTTKTITKKQSPKPKILNEYDILQKDYGFRLDKAMFITAITPNSPAHLAGFEVGDLIMQVEKKSVKSAKELQNKLNNYRVNHILVERDNFQFFIRLKK</sequence>
<keyword evidence="3" id="KW-0645">Protease</keyword>
<proteinExistence type="predicted"/>
<accession>A0A7H9CEY9</accession>
<feature type="chain" id="PRO_5028941299" evidence="1">
    <location>
        <begin position="19"/>
        <end position="381"/>
    </location>
</feature>
<dbReference type="SMART" id="SM00228">
    <property type="entry name" value="PDZ"/>
    <property type="match status" value="2"/>
</dbReference>
<evidence type="ECO:0000313" key="3">
    <source>
        <dbReference type="EMBL" id="QLI04673.1"/>
    </source>
</evidence>
<name>A0A7H9CEY9_9BACT</name>
<evidence type="ECO:0000256" key="1">
    <source>
        <dbReference type="SAM" id="SignalP"/>
    </source>
</evidence>
<dbReference type="InterPro" id="IPR055911">
    <property type="entry name" value="DUF7488"/>
</dbReference>
<dbReference type="Pfam" id="PF24314">
    <property type="entry name" value="DUF7488"/>
    <property type="match status" value="1"/>
</dbReference>
<gene>
    <name evidence="3" type="ORF">CINF_0120</name>
</gene>
<feature type="domain" description="PDZ" evidence="2">
    <location>
        <begin position="288"/>
        <end position="350"/>
    </location>
</feature>
<feature type="signal peptide" evidence="1">
    <location>
        <begin position="1"/>
        <end position="18"/>
    </location>
</feature>
<dbReference type="GO" id="GO:0006508">
    <property type="term" value="P:proteolysis"/>
    <property type="evidence" value="ECO:0007669"/>
    <property type="project" value="UniProtKB-KW"/>
</dbReference>
<dbReference type="Proteomes" id="UP000509414">
    <property type="component" value="Chromosome"/>
</dbReference>
<evidence type="ECO:0000313" key="4">
    <source>
        <dbReference type="Proteomes" id="UP000509414"/>
    </source>
</evidence>
<dbReference type="Pfam" id="PF17820">
    <property type="entry name" value="PDZ_6"/>
    <property type="match status" value="1"/>
</dbReference>